<evidence type="ECO:0000256" key="2">
    <source>
        <dbReference type="ARBA" id="ARBA00012028"/>
    </source>
</evidence>
<keyword evidence="3" id="KW-0312">Gluconeogenesis</keyword>
<dbReference type="Pfam" id="PF00300">
    <property type="entry name" value="His_Phos_1"/>
    <property type="match status" value="1"/>
</dbReference>
<dbReference type="CDD" id="cd07067">
    <property type="entry name" value="HP_PGM_like"/>
    <property type="match status" value="1"/>
</dbReference>
<proteinExistence type="inferred from homology"/>
<evidence type="ECO:0000256" key="5">
    <source>
        <dbReference type="ARBA" id="ARBA00023235"/>
    </source>
</evidence>
<sequence>MKQTYIGLLRHAPTGWNSVKRIQGQHDVSLPQESYDIISEWIPSIMQYPWTRILTSDLARAYHTALALNKHTNVPIERDPRLREQDWGAWAGHTIQDLRETTPEEIARQEAAGWEFKPPGGESRIEVLNRTLEAMHEATRRWNGEHILIVTHYGNIASIANHLMHTKFLPEEGKLIKKHALHRLIAEQTAPETTQYSILSINEVI</sequence>
<reference evidence="6 7" key="1">
    <citation type="submission" date="2016-11" db="EMBL/GenBank/DDBJ databases">
        <authorList>
            <person name="Varghese N."/>
            <person name="Submissions S."/>
        </authorList>
    </citation>
    <scope>NUCLEOTIDE SEQUENCE [LARGE SCALE GENOMIC DNA]</scope>
    <source>
        <strain evidence="6 7">DSM 17919</strain>
    </source>
</reference>
<dbReference type="SUPFAM" id="SSF53254">
    <property type="entry name" value="Phosphoglycerate mutase-like"/>
    <property type="match status" value="1"/>
</dbReference>
<dbReference type="Gene3D" id="3.40.50.1240">
    <property type="entry name" value="Phosphoglycerate mutase-like"/>
    <property type="match status" value="1"/>
</dbReference>
<dbReference type="AlphaFoldDB" id="A0A8G2C9I8"/>
<gene>
    <name evidence="6" type="ORF">SAMN05660830_01649</name>
</gene>
<dbReference type="InterPro" id="IPR029033">
    <property type="entry name" value="His_PPase_superfam"/>
</dbReference>
<dbReference type="InterPro" id="IPR005952">
    <property type="entry name" value="Phosphogly_mut1"/>
</dbReference>
<evidence type="ECO:0000256" key="3">
    <source>
        <dbReference type="ARBA" id="ARBA00022432"/>
    </source>
</evidence>
<dbReference type="Proteomes" id="UP000184001">
    <property type="component" value="Unassembled WGS sequence"/>
</dbReference>
<dbReference type="RefSeq" id="WP_020000388.1">
    <property type="nucleotide sequence ID" value="NZ_CP192219.1"/>
</dbReference>
<accession>A0A8G2C9I8</accession>
<dbReference type="GO" id="GO:0006094">
    <property type="term" value="P:gluconeogenesis"/>
    <property type="evidence" value="ECO:0007669"/>
    <property type="project" value="UniProtKB-KW"/>
</dbReference>
<dbReference type="SMART" id="SM00855">
    <property type="entry name" value="PGAM"/>
    <property type="match status" value="1"/>
</dbReference>
<evidence type="ECO:0000256" key="1">
    <source>
        <dbReference type="ARBA" id="ARBA00006717"/>
    </source>
</evidence>
<dbReference type="EC" id="5.4.2.11" evidence="2"/>
<dbReference type="PANTHER" id="PTHR11931">
    <property type="entry name" value="PHOSPHOGLYCERATE MUTASE"/>
    <property type="match status" value="1"/>
</dbReference>
<dbReference type="GO" id="GO:0006096">
    <property type="term" value="P:glycolytic process"/>
    <property type="evidence" value="ECO:0007669"/>
    <property type="project" value="UniProtKB-KW"/>
</dbReference>
<dbReference type="GO" id="GO:0004619">
    <property type="term" value="F:phosphoglycerate mutase activity"/>
    <property type="evidence" value="ECO:0007669"/>
    <property type="project" value="UniProtKB-EC"/>
</dbReference>
<keyword evidence="5" id="KW-0413">Isomerase</keyword>
<comment type="caution">
    <text evidence="6">The sequence shown here is derived from an EMBL/GenBank/DDBJ whole genome shotgun (WGS) entry which is preliminary data.</text>
</comment>
<comment type="similarity">
    <text evidence="1">Belongs to the phosphoglycerate mutase family. BPG-dependent PGAM subfamily.</text>
</comment>
<protein>
    <recommendedName>
        <fullName evidence="2">phosphoglycerate mutase (2,3-diphosphoglycerate-dependent)</fullName>
        <ecNumber evidence="2">5.4.2.11</ecNumber>
    </recommendedName>
</protein>
<organism evidence="6 7">
    <name type="scientific">Halodesulfovibrio aestuarii</name>
    <dbReference type="NCBI Taxonomy" id="126333"/>
    <lineage>
        <taxon>Bacteria</taxon>
        <taxon>Pseudomonadati</taxon>
        <taxon>Thermodesulfobacteriota</taxon>
        <taxon>Desulfovibrionia</taxon>
        <taxon>Desulfovibrionales</taxon>
        <taxon>Desulfovibrionaceae</taxon>
        <taxon>Halodesulfovibrio</taxon>
    </lineage>
</organism>
<evidence type="ECO:0000313" key="6">
    <source>
        <dbReference type="EMBL" id="SHJ10160.1"/>
    </source>
</evidence>
<dbReference type="InterPro" id="IPR013078">
    <property type="entry name" value="His_Pase_superF_clade-1"/>
</dbReference>
<name>A0A8G2C9I8_9BACT</name>
<evidence type="ECO:0000256" key="4">
    <source>
        <dbReference type="ARBA" id="ARBA00023152"/>
    </source>
</evidence>
<dbReference type="EMBL" id="FQZR01000003">
    <property type="protein sequence ID" value="SHJ10160.1"/>
    <property type="molecule type" value="Genomic_DNA"/>
</dbReference>
<keyword evidence="4" id="KW-0324">Glycolysis</keyword>
<evidence type="ECO:0000313" key="7">
    <source>
        <dbReference type="Proteomes" id="UP000184001"/>
    </source>
</evidence>